<reference evidence="2" key="1">
    <citation type="submission" date="2022-10" db="EMBL/GenBank/DDBJ databases">
        <title>Tapping the CABI collections for fungal endophytes: first genome assemblies for Collariella, Neodidymelliopsis, Ascochyta clinopodiicola, Didymella pomorum, Didymosphaeria variabile, Neocosmospora piperis and Neocucurbitaria cava.</title>
        <authorList>
            <person name="Hill R."/>
        </authorList>
    </citation>
    <scope>NUCLEOTIDE SEQUENCE</scope>
    <source>
        <strain evidence="2">IMI 360193</strain>
    </source>
</reference>
<keyword evidence="3" id="KW-1185">Reference proteome</keyword>
<dbReference type="GO" id="GO:0005506">
    <property type="term" value="F:iron ion binding"/>
    <property type="evidence" value="ECO:0007669"/>
    <property type="project" value="InterPro"/>
</dbReference>
<dbReference type="OrthoDB" id="3934656at2759"/>
<comment type="caution">
    <text evidence="2">The sequence shown here is derived from an EMBL/GenBank/DDBJ whole genome shotgun (WGS) entry which is preliminary data.</text>
</comment>
<dbReference type="GO" id="GO:0016705">
    <property type="term" value="F:oxidoreductase activity, acting on paired donors, with incorporation or reduction of molecular oxygen"/>
    <property type="evidence" value="ECO:0007669"/>
    <property type="project" value="InterPro"/>
</dbReference>
<proteinExistence type="predicted"/>
<dbReference type="AlphaFoldDB" id="A0A9W9BYZ9"/>
<sequence length="436" mass="48715">MTNRYGSLARIGPNELVTSDTDVLRKIMSVRSAYSRGPWYDAWKLEAGKDNLFCMRDEVAHIKLRNRMTAGYSGKENDSMEHTIEIQVANLVKLVRSKYISSNTEYRPDDLAQKLQYFTLDVISDLAFGKPLGYLQNDADPFDYVEAMNASMPVLASLGNVPWLANLFHSPLLRRFLPSEKDKGGFGAVIGFSKRIVTERFRKSARTQRDMLASFIRHGLNETEASGEALLQVVAGADTTATGLKTVMLSLMTNPEAYRRLQTEIENGISKGTISAPMKDSEARQLPYLQAVIKEGLRIRSPAGGAFFKMVPPAGDMINGLFVPGGTQIGVSHLSFLHSEEVFGPDAQVLRLERWLDPQTDPGHISRMNCTLDMIFHSGKYQCLGKSVALMEFNKVFVELLRTFDFSIVNTEKPALITNAGVWLIKGFWVRVTSRQ</sequence>
<comment type="cofactor">
    <cofactor evidence="1">
        <name>heme</name>
        <dbReference type="ChEBI" id="CHEBI:30413"/>
    </cofactor>
</comment>
<dbReference type="Gene3D" id="1.10.630.10">
    <property type="entry name" value="Cytochrome P450"/>
    <property type="match status" value="1"/>
</dbReference>
<dbReference type="PRINTS" id="PR00385">
    <property type="entry name" value="P450"/>
</dbReference>
<evidence type="ECO:0008006" key="4">
    <source>
        <dbReference type="Google" id="ProtNLM"/>
    </source>
</evidence>
<dbReference type="GO" id="GO:0004497">
    <property type="term" value="F:monooxygenase activity"/>
    <property type="evidence" value="ECO:0007669"/>
    <property type="project" value="InterPro"/>
</dbReference>
<organism evidence="2 3">
    <name type="scientific">Didymella glomerata</name>
    <dbReference type="NCBI Taxonomy" id="749621"/>
    <lineage>
        <taxon>Eukaryota</taxon>
        <taxon>Fungi</taxon>
        <taxon>Dikarya</taxon>
        <taxon>Ascomycota</taxon>
        <taxon>Pezizomycotina</taxon>
        <taxon>Dothideomycetes</taxon>
        <taxon>Pleosporomycetidae</taxon>
        <taxon>Pleosporales</taxon>
        <taxon>Pleosporineae</taxon>
        <taxon>Didymellaceae</taxon>
        <taxon>Didymella</taxon>
    </lineage>
</organism>
<protein>
    <recommendedName>
        <fullName evidence="4">Cytochrome P450</fullName>
    </recommendedName>
</protein>
<dbReference type="PANTHER" id="PTHR24305:SF168">
    <property type="entry name" value="P450, PUTATIVE (EUROFUNG)-RELATED"/>
    <property type="match status" value="1"/>
</dbReference>
<keyword evidence="1" id="KW-0349">Heme</keyword>
<evidence type="ECO:0000313" key="2">
    <source>
        <dbReference type="EMBL" id="KAJ4335660.1"/>
    </source>
</evidence>
<dbReference type="PRINTS" id="PR00463">
    <property type="entry name" value="EP450I"/>
</dbReference>
<dbReference type="InterPro" id="IPR001128">
    <property type="entry name" value="Cyt_P450"/>
</dbReference>
<dbReference type="GO" id="GO:0020037">
    <property type="term" value="F:heme binding"/>
    <property type="evidence" value="ECO:0007669"/>
    <property type="project" value="InterPro"/>
</dbReference>
<dbReference type="CDD" id="cd11060">
    <property type="entry name" value="CYP57A1-like"/>
    <property type="match status" value="1"/>
</dbReference>
<dbReference type="Pfam" id="PF00067">
    <property type="entry name" value="p450"/>
    <property type="match status" value="1"/>
</dbReference>
<dbReference type="InterPro" id="IPR050121">
    <property type="entry name" value="Cytochrome_P450_monoxygenase"/>
</dbReference>
<keyword evidence="1" id="KW-0408">Iron</keyword>
<dbReference type="SUPFAM" id="SSF48264">
    <property type="entry name" value="Cytochrome P450"/>
    <property type="match status" value="1"/>
</dbReference>
<keyword evidence="1" id="KW-0479">Metal-binding</keyword>
<gene>
    <name evidence="2" type="ORF">N0V87_005918</name>
</gene>
<dbReference type="InterPro" id="IPR002401">
    <property type="entry name" value="Cyt_P450_E_grp-I"/>
</dbReference>
<dbReference type="Proteomes" id="UP001140562">
    <property type="component" value="Unassembled WGS sequence"/>
</dbReference>
<dbReference type="EMBL" id="JAPEUV010000058">
    <property type="protein sequence ID" value="KAJ4335660.1"/>
    <property type="molecule type" value="Genomic_DNA"/>
</dbReference>
<evidence type="ECO:0000313" key="3">
    <source>
        <dbReference type="Proteomes" id="UP001140562"/>
    </source>
</evidence>
<feature type="binding site" description="axial binding residue" evidence="1">
    <location>
        <position position="383"/>
    </location>
    <ligand>
        <name>heme</name>
        <dbReference type="ChEBI" id="CHEBI:30413"/>
    </ligand>
    <ligandPart>
        <name>Fe</name>
        <dbReference type="ChEBI" id="CHEBI:18248"/>
    </ligandPart>
</feature>
<name>A0A9W9BYZ9_9PLEO</name>
<accession>A0A9W9BYZ9</accession>
<dbReference type="InterPro" id="IPR036396">
    <property type="entry name" value="Cyt_P450_sf"/>
</dbReference>
<dbReference type="PANTHER" id="PTHR24305">
    <property type="entry name" value="CYTOCHROME P450"/>
    <property type="match status" value="1"/>
</dbReference>
<evidence type="ECO:0000256" key="1">
    <source>
        <dbReference type="PIRSR" id="PIRSR602401-1"/>
    </source>
</evidence>